<name>A0ABU4YEG7_9HYPH</name>
<proteinExistence type="inferred from homology"/>
<evidence type="ECO:0000256" key="3">
    <source>
        <dbReference type="ARBA" id="ARBA00023125"/>
    </source>
</evidence>
<gene>
    <name evidence="6" type="ORF">RFM52_08925</name>
</gene>
<dbReference type="PANTHER" id="PTHR30537">
    <property type="entry name" value="HTH-TYPE TRANSCRIPTIONAL REGULATOR"/>
    <property type="match status" value="1"/>
</dbReference>
<organism evidence="6 7">
    <name type="scientific">Mesorhizobium humile</name>
    <dbReference type="NCBI Taxonomy" id="3072313"/>
    <lineage>
        <taxon>Bacteria</taxon>
        <taxon>Pseudomonadati</taxon>
        <taxon>Pseudomonadota</taxon>
        <taxon>Alphaproteobacteria</taxon>
        <taxon>Hyphomicrobiales</taxon>
        <taxon>Phyllobacteriaceae</taxon>
        <taxon>Mesorhizobium</taxon>
    </lineage>
</organism>
<dbReference type="SUPFAM" id="SSF46785">
    <property type="entry name" value="Winged helix' DNA-binding domain"/>
    <property type="match status" value="1"/>
</dbReference>
<keyword evidence="3" id="KW-0238">DNA-binding</keyword>
<comment type="similarity">
    <text evidence="1">Belongs to the LysR transcriptional regulatory family.</text>
</comment>
<dbReference type="CDD" id="cd08432">
    <property type="entry name" value="PBP2_GcdR_TrpI_HvrB_AmpR_like"/>
    <property type="match status" value="1"/>
</dbReference>
<comment type="caution">
    <text evidence="6">The sequence shown here is derived from an EMBL/GenBank/DDBJ whole genome shotgun (WGS) entry which is preliminary data.</text>
</comment>
<dbReference type="InterPro" id="IPR036390">
    <property type="entry name" value="WH_DNA-bd_sf"/>
</dbReference>
<keyword evidence="4" id="KW-0804">Transcription</keyword>
<dbReference type="RefSeq" id="WP_320296144.1">
    <property type="nucleotide sequence ID" value="NZ_JAVIIU010000006.1"/>
</dbReference>
<dbReference type="Pfam" id="PF03466">
    <property type="entry name" value="LysR_substrate"/>
    <property type="match status" value="1"/>
</dbReference>
<evidence type="ECO:0000313" key="7">
    <source>
        <dbReference type="Proteomes" id="UP001280156"/>
    </source>
</evidence>
<dbReference type="PANTHER" id="PTHR30537:SF26">
    <property type="entry name" value="GLYCINE CLEAVAGE SYSTEM TRANSCRIPTIONAL ACTIVATOR"/>
    <property type="match status" value="1"/>
</dbReference>
<evidence type="ECO:0000256" key="1">
    <source>
        <dbReference type="ARBA" id="ARBA00009437"/>
    </source>
</evidence>
<keyword evidence="2" id="KW-0805">Transcription regulation</keyword>
<accession>A0ABU4YEG7</accession>
<protein>
    <submittedName>
        <fullName evidence="6">Transcriptional regulator GcvA</fullName>
    </submittedName>
</protein>
<dbReference type="NCBIfam" id="NF008352">
    <property type="entry name" value="PRK11139.1"/>
    <property type="match status" value="1"/>
</dbReference>
<dbReference type="InterPro" id="IPR000847">
    <property type="entry name" value="LysR_HTH_N"/>
</dbReference>
<evidence type="ECO:0000256" key="2">
    <source>
        <dbReference type="ARBA" id="ARBA00023015"/>
    </source>
</evidence>
<dbReference type="Pfam" id="PF00126">
    <property type="entry name" value="HTH_1"/>
    <property type="match status" value="1"/>
</dbReference>
<evidence type="ECO:0000256" key="4">
    <source>
        <dbReference type="ARBA" id="ARBA00023163"/>
    </source>
</evidence>
<keyword evidence="7" id="KW-1185">Reference proteome</keyword>
<dbReference type="Gene3D" id="1.10.10.10">
    <property type="entry name" value="Winged helix-like DNA-binding domain superfamily/Winged helix DNA-binding domain"/>
    <property type="match status" value="1"/>
</dbReference>
<feature type="domain" description="HTH lysR-type" evidence="5">
    <location>
        <begin position="6"/>
        <end position="63"/>
    </location>
</feature>
<dbReference type="InterPro" id="IPR058163">
    <property type="entry name" value="LysR-type_TF_proteobact-type"/>
</dbReference>
<reference evidence="6 7" key="1">
    <citation type="submission" date="2023-08" db="EMBL/GenBank/DDBJ databases">
        <title>Implementing the SeqCode for naming new Mesorhizobium species isolated from Vachellia karroo root nodules.</title>
        <authorList>
            <person name="Van Lill M."/>
        </authorList>
    </citation>
    <scope>NUCLEOTIDE SEQUENCE [LARGE SCALE GENOMIC DNA]</scope>
    <source>
        <strain evidence="6 7">VK2B</strain>
    </source>
</reference>
<dbReference type="PROSITE" id="PS50931">
    <property type="entry name" value="HTH_LYSR"/>
    <property type="match status" value="1"/>
</dbReference>
<sequence>MARRLPPLNALPAFEAAARHLNFSRAADELNLTHGAISRAIKHLEDQLGVQLFERATRSVRLTPVGEPYAAAVREALDQLALATQTATSRHSGSTLNVSTSDGFAGKWLVPRLYRFHRAHGDIDVRVSTTGKLTNFRGDGIDVAIRYGGGHYHGLTSEFLTGEEVFPVCSPKLLKGPHPLRTPQDLKHHTLIRDGYRIDWAAWLASAGVEGVDPNSGLTFDSATFAVESAVQGEGVVLGRTMLVSADLATGRLVRPFDHALKAVSSFYLVYPPEAIRQRKVKAFRDWLFSEIEPAEVTERNSMILMR</sequence>
<evidence type="ECO:0000313" key="6">
    <source>
        <dbReference type="EMBL" id="MDX8485313.1"/>
    </source>
</evidence>
<dbReference type="InterPro" id="IPR036388">
    <property type="entry name" value="WH-like_DNA-bd_sf"/>
</dbReference>
<dbReference type="EMBL" id="JAVIIV010000004">
    <property type="protein sequence ID" value="MDX8485313.1"/>
    <property type="molecule type" value="Genomic_DNA"/>
</dbReference>
<dbReference type="SUPFAM" id="SSF53850">
    <property type="entry name" value="Periplasmic binding protein-like II"/>
    <property type="match status" value="1"/>
</dbReference>
<evidence type="ECO:0000259" key="5">
    <source>
        <dbReference type="PROSITE" id="PS50931"/>
    </source>
</evidence>
<dbReference type="PRINTS" id="PR00039">
    <property type="entry name" value="HTHLYSR"/>
</dbReference>
<dbReference type="Proteomes" id="UP001280156">
    <property type="component" value="Unassembled WGS sequence"/>
</dbReference>
<dbReference type="InterPro" id="IPR005119">
    <property type="entry name" value="LysR_subst-bd"/>
</dbReference>
<dbReference type="Gene3D" id="3.40.190.10">
    <property type="entry name" value="Periplasmic binding protein-like II"/>
    <property type="match status" value="2"/>
</dbReference>